<evidence type="ECO:0000256" key="2">
    <source>
        <dbReference type="ARBA" id="ARBA00023012"/>
    </source>
</evidence>
<dbReference type="PANTHER" id="PTHR35807">
    <property type="entry name" value="TRANSCRIPTIONAL REGULATOR REDD-RELATED"/>
    <property type="match status" value="1"/>
</dbReference>
<evidence type="ECO:0000259" key="7">
    <source>
        <dbReference type="PROSITE" id="PS51755"/>
    </source>
</evidence>
<dbReference type="GO" id="GO:0003677">
    <property type="term" value="F:DNA binding"/>
    <property type="evidence" value="ECO:0007669"/>
    <property type="project" value="UniProtKB-UniRule"/>
</dbReference>
<dbReference type="Pfam" id="PF00486">
    <property type="entry name" value="Trans_reg_C"/>
    <property type="match status" value="1"/>
</dbReference>
<proteinExistence type="inferred from homology"/>
<dbReference type="InterPro" id="IPR016032">
    <property type="entry name" value="Sig_transdc_resp-reg_C-effctor"/>
</dbReference>
<dbReference type="eggNOG" id="COG3629">
    <property type="taxonomic scope" value="Bacteria"/>
</dbReference>
<dbReference type="SMART" id="SM00028">
    <property type="entry name" value="TPR"/>
    <property type="match status" value="6"/>
</dbReference>
<keyword evidence="9" id="KW-1185">Reference proteome</keyword>
<comment type="similarity">
    <text evidence="1">Belongs to the AfsR/DnrI/RedD regulatory family.</text>
</comment>
<dbReference type="InterPro" id="IPR051677">
    <property type="entry name" value="AfsR-DnrI-RedD_regulator"/>
</dbReference>
<dbReference type="Gene3D" id="1.25.40.10">
    <property type="entry name" value="Tetratricopeptide repeat domain"/>
    <property type="match status" value="2"/>
</dbReference>
<dbReference type="InterPro" id="IPR001867">
    <property type="entry name" value="OmpR/PhoB-type_DNA-bd"/>
</dbReference>
<evidence type="ECO:0000256" key="3">
    <source>
        <dbReference type="ARBA" id="ARBA00023015"/>
    </source>
</evidence>
<evidence type="ECO:0000256" key="1">
    <source>
        <dbReference type="ARBA" id="ARBA00005820"/>
    </source>
</evidence>
<dbReference type="InterPro" id="IPR011990">
    <property type="entry name" value="TPR-like_helical_dom_sf"/>
</dbReference>
<protein>
    <submittedName>
        <fullName evidence="8">DNA-binding transcriptional activator of the SARP family</fullName>
    </submittedName>
</protein>
<dbReference type="InterPro" id="IPR019734">
    <property type="entry name" value="TPR_rpt"/>
</dbReference>
<dbReference type="Gene3D" id="1.10.10.10">
    <property type="entry name" value="Winged helix-like DNA-binding domain superfamily/Winged helix DNA-binding domain"/>
    <property type="match status" value="1"/>
</dbReference>
<dbReference type="InterPro" id="IPR027417">
    <property type="entry name" value="P-loop_NTPase"/>
</dbReference>
<keyword evidence="4 6" id="KW-0238">DNA-binding</keyword>
<keyword evidence="3" id="KW-0805">Transcription regulation</keyword>
<dbReference type="SUPFAM" id="SSF48452">
    <property type="entry name" value="TPR-like"/>
    <property type="match status" value="2"/>
</dbReference>
<dbReference type="InterPro" id="IPR036388">
    <property type="entry name" value="WH-like_DNA-bd_sf"/>
</dbReference>
<dbReference type="InterPro" id="IPR005158">
    <property type="entry name" value="BTAD"/>
</dbReference>
<feature type="DNA-binding region" description="OmpR/PhoB-type" evidence="6">
    <location>
        <begin position="1"/>
        <end position="98"/>
    </location>
</feature>
<dbReference type="PROSITE" id="PS51755">
    <property type="entry name" value="OMPR_PHOB"/>
    <property type="match status" value="1"/>
</dbReference>
<gene>
    <name evidence="8" type="ORF">SAMN05414137_101288</name>
</gene>
<accession>A0A1H7FK63</accession>
<dbReference type="AlphaFoldDB" id="A0A1H7FK63"/>
<dbReference type="GO" id="GO:0000160">
    <property type="term" value="P:phosphorelay signal transduction system"/>
    <property type="evidence" value="ECO:0007669"/>
    <property type="project" value="UniProtKB-KW"/>
</dbReference>
<evidence type="ECO:0000313" key="8">
    <source>
        <dbReference type="EMBL" id="SEK26184.1"/>
    </source>
</evidence>
<dbReference type="GO" id="GO:0006355">
    <property type="term" value="P:regulation of DNA-templated transcription"/>
    <property type="evidence" value="ECO:0007669"/>
    <property type="project" value="InterPro"/>
</dbReference>
<dbReference type="STRING" id="235985.SAMN05414137_101288"/>
<dbReference type="OrthoDB" id="7628974at2"/>
<dbReference type="Pfam" id="PF13424">
    <property type="entry name" value="TPR_12"/>
    <property type="match status" value="2"/>
</dbReference>
<organism evidence="8 9">
    <name type="scientific">Streptacidiphilus jiangxiensis</name>
    <dbReference type="NCBI Taxonomy" id="235985"/>
    <lineage>
        <taxon>Bacteria</taxon>
        <taxon>Bacillati</taxon>
        <taxon>Actinomycetota</taxon>
        <taxon>Actinomycetes</taxon>
        <taxon>Kitasatosporales</taxon>
        <taxon>Streptomycetaceae</taxon>
        <taxon>Streptacidiphilus</taxon>
    </lineage>
</organism>
<dbReference type="eggNOG" id="COG3903">
    <property type="taxonomic scope" value="Bacteria"/>
</dbReference>
<reference evidence="9" key="1">
    <citation type="submission" date="2016-10" db="EMBL/GenBank/DDBJ databases">
        <authorList>
            <person name="Varghese N."/>
        </authorList>
    </citation>
    <scope>NUCLEOTIDE SEQUENCE [LARGE SCALE GENOMIC DNA]</scope>
    <source>
        <strain evidence="9">DSM 45096 / BCRC 16803 / CGMCC 4.1857 / CIP 109030 / JCM 12277 / KCTC 19219 / NBRC 100920 / 33214</strain>
    </source>
</reference>
<dbReference type="Proteomes" id="UP000183015">
    <property type="component" value="Unassembled WGS sequence"/>
</dbReference>
<feature type="domain" description="OmpR/PhoB-type" evidence="7">
    <location>
        <begin position="1"/>
        <end position="98"/>
    </location>
</feature>
<dbReference type="Pfam" id="PF03704">
    <property type="entry name" value="BTAD"/>
    <property type="match status" value="1"/>
</dbReference>
<name>A0A1H7FK63_STRJI</name>
<dbReference type="SUPFAM" id="SSF52540">
    <property type="entry name" value="P-loop containing nucleoside triphosphate hydrolases"/>
    <property type="match status" value="1"/>
</dbReference>
<dbReference type="SMART" id="SM01043">
    <property type="entry name" value="BTAD"/>
    <property type="match status" value="1"/>
</dbReference>
<evidence type="ECO:0000256" key="5">
    <source>
        <dbReference type="ARBA" id="ARBA00023163"/>
    </source>
</evidence>
<evidence type="ECO:0000256" key="4">
    <source>
        <dbReference type="ARBA" id="ARBA00023125"/>
    </source>
</evidence>
<dbReference type="InterPro" id="IPR002182">
    <property type="entry name" value="NB-ARC"/>
</dbReference>
<dbReference type="EMBL" id="FOAZ01000001">
    <property type="protein sequence ID" value="SEK26184.1"/>
    <property type="molecule type" value="Genomic_DNA"/>
</dbReference>
<dbReference type="CDD" id="cd15831">
    <property type="entry name" value="BTAD"/>
    <property type="match status" value="1"/>
</dbReference>
<dbReference type="RefSeq" id="WP_082014695.1">
    <property type="nucleotide sequence ID" value="NZ_FOAZ01000001.1"/>
</dbReference>
<dbReference type="Pfam" id="PF00931">
    <property type="entry name" value="NB-ARC"/>
    <property type="match status" value="1"/>
</dbReference>
<evidence type="ECO:0000256" key="6">
    <source>
        <dbReference type="PROSITE-ProRule" id="PRU01091"/>
    </source>
</evidence>
<dbReference type="PANTHER" id="PTHR35807:SF1">
    <property type="entry name" value="TRANSCRIPTIONAL REGULATOR REDD"/>
    <property type="match status" value="1"/>
</dbReference>
<dbReference type="GO" id="GO:0043531">
    <property type="term" value="F:ADP binding"/>
    <property type="evidence" value="ECO:0007669"/>
    <property type="project" value="InterPro"/>
</dbReference>
<evidence type="ECO:0000313" key="9">
    <source>
        <dbReference type="Proteomes" id="UP000183015"/>
    </source>
</evidence>
<dbReference type="SMART" id="SM00862">
    <property type="entry name" value="Trans_reg_C"/>
    <property type="match status" value="1"/>
</dbReference>
<keyword evidence="5" id="KW-0804">Transcription</keyword>
<sequence>MGEPLSFRILGPLTVAAGPRPIAVGGARQRTVLGLLLLRAGRIVPVDALVDEVWNGRPPATARTQVAIVIAALRKAFRAEGASAEIIVTAHPGYQFTSDGHYLDSTHFSRLVAEAERASRSGRLEDASRLYEESLDLWRGPALSGVTGSLVEDEAARLEEQRLNAYDDATAVRLELGQDQELVPRLALVAREQPLRERTRHHLMLAQYRSGRRAEALETFREARRQLVNELGMEPGPLLQDLHDAVLRDDPALIRAAARPPTGDPRGPVRTSATDTVAAVAVAVESPVEVEVVPSELPPDVPGFTGREEELACLDSLLDGVGSEPSGSTAPTVGLVTGVAGVGKTGLAVRWANRVAERFPDGRLFVDLRGYDEQSEAVSTSDVLGRFLRSLGVASRRIPAGLEERTALYRSVLADRRVLLVLDNVRTYGEIRALLPGRGGSCVLTTSREPLEHLVTWPAEARVHLGLLPAPDAAELLCRIVGRQRMQRAPEATDRLVELCDRLPLALRIAGARLASKPHWTADHLVGRLNDERRRLDELSQGESQIRASFAMSYRYLSDAAARLYRRLGLLDVPDFTAWVGAALLDTDLVDAELLIEQLIDAQFVEVVGVDAMGAFRYRLQNLMRLYAGERAAEEESEAERAAARDRVFRTYLTIAQDAHHREHAGDNSVVHSAAERRDVPAALLEELLADPLGWYEAERLSLVAVIQQAARGGQADVAWDLTASMIGLFETRNYTEDWRICAQLSLEASRQAGDVLGQAVMRHYLGSMHLYLQRFDPAVRELEAALELHERAGSVLGRAMTLRNLAVVDRIQGRLGPALERLEEALDGFRQAGDPVQEAHALNNLAQVRIDQGRAELAVDLALDAVRLCEQGDGEPEKRGLAQAVHRLARACLALGRYPEAEEAFSRVAEISRGKSDVMGLGYALWGLGESRLAAGDPATALHHLCAARELARRTVSPLMEGQILLVRGRSHVALGDSAAAREDLMAAVEAFSVVDAPTWRVRAREALAELG</sequence>
<dbReference type="PRINTS" id="PR00364">
    <property type="entry name" value="DISEASERSIST"/>
</dbReference>
<dbReference type="Gene3D" id="3.40.50.300">
    <property type="entry name" value="P-loop containing nucleotide triphosphate hydrolases"/>
    <property type="match status" value="1"/>
</dbReference>
<keyword evidence="2" id="KW-0902">Two-component regulatory system</keyword>
<dbReference type="SUPFAM" id="SSF46894">
    <property type="entry name" value="C-terminal effector domain of the bipartite response regulators"/>
    <property type="match status" value="1"/>
</dbReference>